<sequence>MAFHGSGKGKGKAVAESSGEPSSVACGSSNTYVVTTGGRQIQLKGAIEDTWSHGTPCDLARSKAPSQPRIDIMLSWDSKLKLAWSKFFHANDIPGRKADCPYFQSAVKLSQQLGEVLIPKGKEIDGPLVEQNFNDLKAHMESFREDWDRFGVTPMCDSWTSTSMMCIINFMIFCDGHMFFHKTVNATGEVQNAEFIYGCISKVVEDEIGSKCIIQIVMDNGSNYKRACKMLIAKHRHITWQPCAAHTINLMLKDIGRFNEVEHVVKSAKRISNFFYNNNRFHAMMREKIGGELIRWNATRFGTVFLCLQSFFDRQDEFKAWMGVVGKDGIGVGPLFCVLCYADQQRNAAVLDPQESYRSNLAKKVNFPICCNHGNQTQRQKQQLRLTNFLGSLKRDCYLEIQKLGGQH</sequence>
<accession>A0A811MSN6</accession>
<dbReference type="OrthoDB" id="692459at2759"/>
<reference evidence="3" key="1">
    <citation type="submission" date="2020-10" db="EMBL/GenBank/DDBJ databases">
        <authorList>
            <person name="Han B."/>
            <person name="Lu T."/>
            <person name="Zhao Q."/>
            <person name="Huang X."/>
            <person name="Zhao Y."/>
        </authorList>
    </citation>
    <scope>NUCLEOTIDE SEQUENCE</scope>
</reference>
<dbReference type="SUPFAM" id="SSF53098">
    <property type="entry name" value="Ribonuclease H-like"/>
    <property type="match status" value="1"/>
</dbReference>
<keyword evidence="4" id="KW-1185">Reference proteome</keyword>
<dbReference type="InterPro" id="IPR012337">
    <property type="entry name" value="RNaseH-like_sf"/>
</dbReference>
<feature type="domain" description="DUF659" evidence="2">
    <location>
        <begin position="119"/>
        <end position="271"/>
    </location>
</feature>
<dbReference type="Pfam" id="PF04937">
    <property type="entry name" value="DUF659"/>
    <property type="match status" value="1"/>
</dbReference>
<organism evidence="3 4">
    <name type="scientific">Miscanthus lutarioriparius</name>
    <dbReference type="NCBI Taxonomy" id="422564"/>
    <lineage>
        <taxon>Eukaryota</taxon>
        <taxon>Viridiplantae</taxon>
        <taxon>Streptophyta</taxon>
        <taxon>Embryophyta</taxon>
        <taxon>Tracheophyta</taxon>
        <taxon>Spermatophyta</taxon>
        <taxon>Magnoliopsida</taxon>
        <taxon>Liliopsida</taxon>
        <taxon>Poales</taxon>
        <taxon>Poaceae</taxon>
        <taxon>PACMAD clade</taxon>
        <taxon>Panicoideae</taxon>
        <taxon>Andropogonodae</taxon>
        <taxon>Andropogoneae</taxon>
        <taxon>Saccharinae</taxon>
        <taxon>Miscanthus</taxon>
    </lineage>
</organism>
<dbReference type="PANTHER" id="PTHR32166:SF123">
    <property type="entry name" value="BED-TYPE DOMAIN-CONTAINING PROTEIN"/>
    <property type="match status" value="1"/>
</dbReference>
<dbReference type="InterPro" id="IPR007021">
    <property type="entry name" value="DUF659"/>
</dbReference>
<evidence type="ECO:0000313" key="4">
    <source>
        <dbReference type="Proteomes" id="UP000604825"/>
    </source>
</evidence>
<dbReference type="PANTHER" id="PTHR32166">
    <property type="entry name" value="OSJNBA0013A04.12 PROTEIN"/>
    <property type="match status" value="1"/>
</dbReference>
<name>A0A811MSN6_9POAL</name>
<evidence type="ECO:0000313" key="3">
    <source>
        <dbReference type="EMBL" id="CAD6210069.1"/>
    </source>
</evidence>
<dbReference type="AlphaFoldDB" id="A0A811MSN6"/>
<evidence type="ECO:0000259" key="2">
    <source>
        <dbReference type="Pfam" id="PF04937"/>
    </source>
</evidence>
<protein>
    <recommendedName>
        <fullName evidence="2">DUF659 domain-containing protein</fullName>
    </recommendedName>
</protein>
<gene>
    <name evidence="3" type="ORF">NCGR_LOCUS6196</name>
</gene>
<evidence type="ECO:0000256" key="1">
    <source>
        <dbReference type="SAM" id="MobiDB-lite"/>
    </source>
</evidence>
<proteinExistence type="predicted"/>
<feature type="region of interest" description="Disordered" evidence="1">
    <location>
        <begin position="1"/>
        <end position="26"/>
    </location>
</feature>
<dbReference type="Proteomes" id="UP000604825">
    <property type="component" value="Unassembled WGS sequence"/>
</dbReference>
<dbReference type="EMBL" id="CAJGYO010000002">
    <property type="protein sequence ID" value="CAD6210069.1"/>
    <property type="molecule type" value="Genomic_DNA"/>
</dbReference>
<comment type="caution">
    <text evidence="3">The sequence shown here is derived from an EMBL/GenBank/DDBJ whole genome shotgun (WGS) entry which is preliminary data.</text>
</comment>